<evidence type="ECO:0000313" key="9">
    <source>
        <dbReference type="EMBL" id="NMP32312.1"/>
    </source>
</evidence>
<organism evidence="9 10">
    <name type="scientific">Thalassotalea algicola</name>
    <dbReference type="NCBI Taxonomy" id="2716224"/>
    <lineage>
        <taxon>Bacteria</taxon>
        <taxon>Pseudomonadati</taxon>
        <taxon>Pseudomonadota</taxon>
        <taxon>Gammaproteobacteria</taxon>
        <taxon>Alteromonadales</taxon>
        <taxon>Colwelliaceae</taxon>
        <taxon>Thalassotalea</taxon>
    </lineage>
</organism>
<dbReference type="Pfam" id="PF02685">
    <property type="entry name" value="Glucokinase"/>
    <property type="match status" value="1"/>
</dbReference>
<evidence type="ECO:0000256" key="4">
    <source>
        <dbReference type="ARBA" id="ARBA00022777"/>
    </source>
</evidence>
<dbReference type="Gene3D" id="3.40.367.20">
    <property type="match status" value="1"/>
</dbReference>
<comment type="subcellular location">
    <subcellularLocation>
        <location evidence="7">Cytoplasm</location>
    </subcellularLocation>
</comment>
<comment type="caution">
    <text evidence="9">The sequence shown here is derived from an EMBL/GenBank/DDBJ whole genome shotgun (WGS) entry which is preliminary data.</text>
</comment>
<feature type="binding site" evidence="7">
    <location>
        <begin position="10"/>
        <end position="15"/>
    </location>
    <ligand>
        <name>ATP</name>
        <dbReference type="ChEBI" id="CHEBI:30616"/>
    </ligand>
</feature>
<keyword evidence="4 7" id="KW-0418">Kinase</keyword>
<comment type="catalytic activity">
    <reaction evidence="7">
        <text>D-glucose + ATP = D-glucose 6-phosphate + ADP + H(+)</text>
        <dbReference type="Rhea" id="RHEA:17825"/>
        <dbReference type="ChEBI" id="CHEBI:4167"/>
        <dbReference type="ChEBI" id="CHEBI:15378"/>
        <dbReference type="ChEBI" id="CHEBI:30616"/>
        <dbReference type="ChEBI" id="CHEBI:61548"/>
        <dbReference type="ChEBI" id="CHEBI:456216"/>
        <dbReference type="EC" id="2.7.1.2"/>
    </reaction>
</comment>
<evidence type="ECO:0000256" key="6">
    <source>
        <dbReference type="ARBA" id="ARBA00023152"/>
    </source>
</evidence>
<evidence type="ECO:0000256" key="7">
    <source>
        <dbReference type="HAMAP-Rule" id="MF_00524"/>
    </source>
</evidence>
<evidence type="ECO:0000256" key="8">
    <source>
        <dbReference type="RuleBase" id="RU004046"/>
    </source>
</evidence>
<dbReference type="GO" id="GO:0005829">
    <property type="term" value="C:cytosol"/>
    <property type="evidence" value="ECO:0007669"/>
    <property type="project" value="TreeGrafter"/>
</dbReference>
<accession>A0A7Y0Q7V6</accession>
<proteinExistence type="inferred from homology"/>
<dbReference type="CDD" id="cd24008">
    <property type="entry name" value="ASKHA_NBD_GLK"/>
    <property type="match status" value="1"/>
</dbReference>
<keyword evidence="3 7" id="KW-0547">Nucleotide-binding</keyword>
<evidence type="ECO:0000256" key="5">
    <source>
        <dbReference type="ARBA" id="ARBA00022840"/>
    </source>
</evidence>
<dbReference type="EC" id="2.7.1.2" evidence="7"/>
<dbReference type="GO" id="GO:0004340">
    <property type="term" value="F:glucokinase activity"/>
    <property type="evidence" value="ECO:0007669"/>
    <property type="project" value="UniProtKB-UniRule"/>
</dbReference>
<keyword evidence="6 7" id="KW-0324">Glycolysis</keyword>
<dbReference type="NCBIfam" id="TIGR00749">
    <property type="entry name" value="glk"/>
    <property type="match status" value="1"/>
</dbReference>
<dbReference type="InterPro" id="IPR003836">
    <property type="entry name" value="Glucokinase"/>
</dbReference>
<keyword evidence="10" id="KW-1185">Reference proteome</keyword>
<dbReference type="Gene3D" id="3.30.420.40">
    <property type="match status" value="1"/>
</dbReference>
<keyword evidence="1 7" id="KW-0963">Cytoplasm</keyword>
<gene>
    <name evidence="7" type="primary">glk</name>
    <name evidence="9" type="ORF">HII17_12130</name>
</gene>
<reference evidence="9 10" key="1">
    <citation type="submission" date="2020-04" db="EMBL/GenBank/DDBJ databases">
        <title>Thalassotalea sp. M1531, isolated from the surface of marine red alga.</title>
        <authorList>
            <person name="Pang L."/>
            <person name="Lu D.-C."/>
        </authorList>
    </citation>
    <scope>NUCLEOTIDE SEQUENCE [LARGE SCALE GENOMIC DNA]</scope>
    <source>
        <strain evidence="9 10">M1531</strain>
    </source>
</reference>
<dbReference type="GO" id="GO:0005536">
    <property type="term" value="F:D-glucose binding"/>
    <property type="evidence" value="ECO:0007669"/>
    <property type="project" value="InterPro"/>
</dbReference>
<name>A0A7Y0Q7V6_9GAMM</name>
<dbReference type="AlphaFoldDB" id="A0A7Y0Q7V6"/>
<dbReference type="HAMAP" id="MF_00524">
    <property type="entry name" value="Glucokinase"/>
    <property type="match status" value="1"/>
</dbReference>
<dbReference type="InterPro" id="IPR043129">
    <property type="entry name" value="ATPase_NBD"/>
</dbReference>
<dbReference type="RefSeq" id="WP_169075657.1">
    <property type="nucleotide sequence ID" value="NZ_JABBXH010000004.1"/>
</dbReference>
<dbReference type="Proteomes" id="UP000568664">
    <property type="component" value="Unassembled WGS sequence"/>
</dbReference>
<dbReference type="FunFam" id="3.40.367.20:FF:000002">
    <property type="entry name" value="Glucokinase"/>
    <property type="match status" value="1"/>
</dbReference>
<protein>
    <recommendedName>
        <fullName evidence="7">Glucokinase</fullName>
        <ecNumber evidence="7">2.7.1.2</ecNumber>
    </recommendedName>
    <alternativeName>
        <fullName evidence="7">Glucose kinase</fullName>
    </alternativeName>
</protein>
<dbReference type="NCBIfam" id="NF009073">
    <property type="entry name" value="PRK12408.1"/>
    <property type="match status" value="1"/>
</dbReference>
<evidence type="ECO:0000256" key="3">
    <source>
        <dbReference type="ARBA" id="ARBA00022741"/>
    </source>
</evidence>
<dbReference type="SUPFAM" id="SSF53067">
    <property type="entry name" value="Actin-like ATPase domain"/>
    <property type="match status" value="1"/>
</dbReference>
<evidence type="ECO:0000256" key="2">
    <source>
        <dbReference type="ARBA" id="ARBA00022679"/>
    </source>
</evidence>
<evidence type="ECO:0000256" key="1">
    <source>
        <dbReference type="ARBA" id="ARBA00022490"/>
    </source>
</evidence>
<dbReference type="InterPro" id="IPR050201">
    <property type="entry name" value="Bacterial_glucokinase"/>
</dbReference>
<keyword evidence="5 7" id="KW-0067">ATP-binding</keyword>
<dbReference type="PANTHER" id="PTHR47690:SF1">
    <property type="entry name" value="GLUCOKINASE"/>
    <property type="match status" value="1"/>
</dbReference>
<sequence length="324" mass="35037">MSENCVNIVADIGGTNLRIGIANQDGSTKSLTVYQCADYAGLAEVVSDFIEKEQLTNKTISACFAIACPVENDLVVMTNLPWQFSKTELKKVLGLEKFLLINDFTAIAHAIPMLGNEQKVQIGSGDPVDGKPISVCGPGTGLGVANLVNHNGRWVSLSGEGGHVDFAPVDEQEIAIFKHLLGKYSHVSYEQLLSGLGIEQIYQALAELHDVSKNVLSAKDITSRALAKECDVCEKTLTQFCRVLGSFAGNLALTLGSFGGVYIAGGIVPRFIEYFKESDFRTRFEEKGRLSGFNQNIPTYVITESQPGILGATAYLLQHNKEAL</sequence>
<evidence type="ECO:0000313" key="10">
    <source>
        <dbReference type="Proteomes" id="UP000568664"/>
    </source>
</evidence>
<dbReference type="PANTHER" id="PTHR47690">
    <property type="entry name" value="GLUCOKINASE"/>
    <property type="match status" value="1"/>
</dbReference>
<comment type="similarity">
    <text evidence="7 8">Belongs to the bacterial glucokinase family.</text>
</comment>
<dbReference type="NCBIfam" id="NF001416">
    <property type="entry name" value="PRK00292.1-3"/>
    <property type="match status" value="1"/>
</dbReference>
<keyword evidence="2 7" id="KW-0808">Transferase</keyword>
<dbReference type="GO" id="GO:0005524">
    <property type="term" value="F:ATP binding"/>
    <property type="evidence" value="ECO:0007669"/>
    <property type="project" value="UniProtKB-UniRule"/>
</dbReference>
<dbReference type="EMBL" id="JABBXH010000004">
    <property type="protein sequence ID" value="NMP32312.1"/>
    <property type="molecule type" value="Genomic_DNA"/>
</dbReference>
<dbReference type="GO" id="GO:0006096">
    <property type="term" value="P:glycolytic process"/>
    <property type="evidence" value="ECO:0007669"/>
    <property type="project" value="UniProtKB-UniRule"/>
</dbReference>